<reference evidence="1 2" key="1">
    <citation type="journal article" date="2018" name="Nat. Ecol. Evol.">
        <title>Pezizomycetes genomes reveal the molecular basis of ectomycorrhizal truffle lifestyle.</title>
        <authorList>
            <person name="Murat C."/>
            <person name="Payen T."/>
            <person name="Noel B."/>
            <person name="Kuo A."/>
            <person name="Morin E."/>
            <person name="Chen J."/>
            <person name="Kohler A."/>
            <person name="Krizsan K."/>
            <person name="Balestrini R."/>
            <person name="Da Silva C."/>
            <person name="Montanini B."/>
            <person name="Hainaut M."/>
            <person name="Levati E."/>
            <person name="Barry K.W."/>
            <person name="Belfiori B."/>
            <person name="Cichocki N."/>
            <person name="Clum A."/>
            <person name="Dockter R.B."/>
            <person name="Fauchery L."/>
            <person name="Guy J."/>
            <person name="Iotti M."/>
            <person name="Le Tacon F."/>
            <person name="Lindquist E.A."/>
            <person name="Lipzen A."/>
            <person name="Malagnac F."/>
            <person name="Mello A."/>
            <person name="Molinier V."/>
            <person name="Miyauchi S."/>
            <person name="Poulain J."/>
            <person name="Riccioni C."/>
            <person name="Rubini A."/>
            <person name="Sitrit Y."/>
            <person name="Splivallo R."/>
            <person name="Traeger S."/>
            <person name="Wang M."/>
            <person name="Zifcakova L."/>
            <person name="Wipf D."/>
            <person name="Zambonelli A."/>
            <person name="Paolocci F."/>
            <person name="Nowrousian M."/>
            <person name="Ottonello S."/>
            <person name="Baldrian P."/>
            <person name="Spatafora J.W."/>
            <person name="Henrissat B."/>
            <person name="Nagy L.G."/>
            <person name="Aury J.M."/>
            <person name="Wincker P."/>
            <person name="Grigoriev I.V."/>
            <person name="Bonfante P."/>
            <person name="Martin F.M."/>
        </authorList>
    </citation>
    <scope>NUCLEOTIDE SEQUENCE [LARGE SCALE GENOMIC DNA]</scope>
    <source>
        <strain evidence="1 2">120613-1</strain>
    </source>
</reference>
<dbReference type="EMBL" id="ML120443">
    <property type="protein sequence ID" value="RPA94043.1"/>
    <property type="molecule type" value="Genomic_DNA"/>
</dbReference>
<protein>
    <submittedName>
        <fullName evidence="1">Uncharacterized protein</fullName>
    </submittedName>
</protein>
<dbReference type="AlphaFoldDB" id="A0A3N4J6X1"/>
<proteinExistence type="predicted"/>
<sequence>MTTTSPVTNDLIDLFTTNFFVRSSPSVPASALTPQLPAHISSRISVLDIDCDYSGPPVSPDLKHTTTTASLNPAPTGDLLLISSDDNTLDSTCGGGSNSFFLCFIESPPSHNRALSGTLTAAIPPHLRDSPECPRFQRKPSAWCTKDNWRKTVKSLHSEKHHGGISSLRQSSRWLVNREGAKRVTVGLNKFGHGGVEHVKNVARGPSRDNGGAVWNGTTGSSQVKLTVGQTHNHPVRAVSHPAVSPILAQRVVALAPPEVAPVTWSGWGLPFEGLTSRRGVDAPVGTTGCHRAGTVSYKRTSPFKCEEIIPEQLRGTRRVAPPLTNISPAVLVEEDSWANQEVNRFFASGPEDSCSLLYSFWVRHMIGLLF</sequence>
<organism evidence="1 2">
    <name type="scientific">Choiromyces venosus 120613-1</name>
    <dbReference type="NCBI Taxonomy" id="1336337"/>
    <lineage>
        <taxon>Eukaryota</taxon>
        <taxon>Fungi</taxon>
        <taxon>Dikarya</taxon>
        <taxon>Ascomycota</taxon>
        <taxon>Pezizomycotina</taxon>
        <taxon>Pezizomycetes</taxon>
        <taxon>Pezizales</taxon>
        <taxon>Tuberaceae</taxon>
        <taxon>Choiromyces</taxon>
    </lineage>
</organism>
<keyword evidence="2" id="KW-1185">Reference proteome</keyword>
<dbReference type="OrthoDB" id="5419923at2759"/>
<gene>
    <name evidence="1" type="ORF">L873DRAFT_1793198</name>
</gene>
<evidence type="ECO:0000313" key="1">
    <source>
        <dbReference type="EMBL" id="RPA94043.1"/>
    </source>
</evidence>
<evidence type="ECO:0000313" key="2">
    <source>
        <dbReference type="Proteomes" id="UP000276215"/>
    </source>
</evidence>
<accession>A0A3N4J6X1</accession>
<name>A0A3N4J6X1_9PEZI</name>
<dbReference type="Proteomes" id="UP000276215">
    <property type="component" value="Unassembled WGS sequence"/>
</dbReference>